<dbReference type="Pfam" id="PF01169">
    <property type="entry name" value="GDT1"/>
    <property type="match status" value="1"/>
</dbReference>
<comment type="caution">
    <text evidence="8">The sequence shown here is derived from an EMBL/GenBank/DDBJ whole genome shotgun (WGS) entry which is preliminary data.</text>
</comment>
<dbReference type="PANTHER" id="PTHR12608">
    <property type="entry name" value="TRANSMEMBRANE PROTEIN HTP-1 RELATED"/>
    <property type="match status" value="1"/>
</dbReference>
<dbReference type="OrthoDB" id="442680at2759"/>
<keyword evidence="4 6" id="KW-1133">Transmembrane helix</keyword>
<evidence type="ECO:0000256" key="2">
    <source>
        <dbReference type="ARBA" id="ARBA00009190"/>
    </source>
</evidence>
<keyword evidence="3 6" id="KW-0812">Transmembrane</keyword>
<reference evidence="8" key="1">
    <citation type="submission" date="2022-10" db="EMBL/GenBank/DDBJ databases">
        <authorList>
            <person name="Chen Y."/>
            <person name="Dougan E. K."/>
            <person name="Chan C."/>
            <person name="Rhodes N."/>
            <person name="Thang M."/>
        </authorList>
    </citation>
    <scope>NUCLEOTIDE SEQUENCE</scope>
</reference>
<evidence type="ECO:0000313" key="8">
    <source>
        <dbReference type="EMBL" id="CAI3972960.1"/>
    </source>
</evidence>
<evidence type="ECO:0000256" key="7">
    <source>
        <dbReference type="SAM" id="MobiDB-lite"/>
    </source>
</evidence>
<comment type="subcellular location">
    <subcellularLocation>
        <location evidence="1 6">Membrane</location>
        <topology evidence="1 6">Multi-pass membrane protein</topology>
    </subcellularLocation>
</comment>
<feature type="region of interest" description="Disordered" evidence="7">
    <location>
        <begin position="60"/>
        <end position="94"/>
    </location>
</feature>
<evidence type="ECO:0000256" key="6">
    <source>
        <dbReference type="RuleBase" id="RU365102"/>
    </source>
</evidence>
<sequence>RLKQRLKQIEKDNPAGPIYPYWKLLELTCGLTSRLKEVVAQPIDTLGAFTGAFLGVQWERRPSTTPTSPSAAPRSAGARQFVGRPRGSSEAPAKRQALISGTGEALATVLVSEMGDKTFFLTMILAMRKSRRLALLASQSALWIMMLISTSIGVMLRRLTLTVGDAVIMRVGAAVLMIFFGLQSFWELSSGAAGNGGSGLLWPRGLQCDYRWTGHCTHGVLTYDQDIA</sequence>
<protein>
    <recommendedName>
        <fullName evidence="6">GDT1 family protein</fullName>
    </recommendedName>
</protein>
<dbReference type="Proteomes" id="UP001152797">
    <property type="component" value="Unassembled WGS sequence"/>
</dbReference>
<evidence type="ECO:0000313" key="9">
    <source>
        <dbReference type="EMBL" id="CAL4760272.1"/>
    </source>
</evidence>
<feature type="compositionally biased region" description="Low complexity" evidence="7">
    <location>
        <begin position="63"/>
        <end position="79"/>
    </location>
</feature>
<organism evidence="8">
    <name type="scientific">Cladocopium goreaui</name>
    <dbReference type="NCBI Taxonomy" id="2562237"/>
    <lineage>
        <taxon>Eukaryota</taxon>
        <taxon>Sar</taxon>
        <taxon>Alveolata</taxon>
        <taxon>Dinophyceae</taxon>
        <taxon>Suessiales</taxon>
        <taxon>Symbiodiniaceae</taxon>
        <taxon>Cladocopium</taxon>
    </lineage>
</organism>
<gene>
    <name evidence="8" type="ORF">C1SCF055_LOCUS1492</name>
</gene>
<dbReference type="GO" id="GO:0015085">
    <property type="term" value="F:calcium ion transmembrane transporter activity"/>
    <property type="evidence" value="ECO:0007669"/>
    <property type="project" value="TreeGrafter"/>
</dbReference>
<feature type="transmembrane region" description="Helical" evidence="6">
    <location>
        <begin position="167"/>
        <end position="186"/>
    </location>
</feature>
<evidence type="ECO:0000256" key="1">
    <source>
        <dbReference type="ARBA" id="ARBA00004141"/>
    </source>
</evidence>
<evidence type="ECO:0000256" key="4">
    <source>
        <dbReference type="ARBA" id="ARBA00022989"/>
    </source>
</evidence>
<proteinExistence type="inferred from homology"/>
<keyword evidence="5 6" id="KW-0472">Membrane</keyword>
<comment type="similarity">
    <text evidence="2 6">Belongs to the GDT1 family.</text>
</comment>
<dbReference type="GO" id="GO:0032468">
    <property type="term" value="P:Golgi calcium ion homeostasis"/>
    <property type="evidence" value="ECO:0007669"/>
    <property type="project" value="TreeGrafter"/>
</dbReference>
<evidence type="ECO:0000313" key="10">
    <source>
        <dbReference type="Proteomes" id="UP001152797"/>
    </source>
</evidence>
<evidence type="ECO:0000256" key="3">
    <source>
        <dbReference type="ARBA" id="ARBA00022692"/>
    </source>
</evidence>
<dbReference type="PANTHER" id="PTHR12608:SF1">
    <property type="entry name" value="TRANSMEMBRANE PROTEIN 165"/>
    <property type="match status" value="1"/>
</dbReference>
<evidence type="ECO:0000256" key="5">
    <source>
        <dbReference type="ARBA" id="ARBA00023136"/>
    </source>
</evidence>
<dbReference type="InterPro" id="IPR001727">
    <property type="entry name" value="GDT1-like"/>
</dbReference>
<reference evidence="9 10" key="2">
    <citation type="submission" date="2024-05" db="EMBL/GenBank/DDBJ databases">
        <authorList>
            <person name="Chen Y."/>
            <person name="Shah S."/>
            <person name="Dougan E. K."/>
            <person name="Thang M."/>
            <person name="Chan C."/>
        </authorList>
    </citation>
    <scope>NUCLEOTIDE SEQUENCE [LARGE SCALE GENOMIC DNA]</scope>
</reference>
<dbReference type="GO" id="GO:0032472">
    <property type="term" value="P:Golgi calcium ion transport"/>
    <property type="evidence" value="ECO:0007669"/>
    <property type="project" value="TreeGrafter"/>
</dbReference>
<comment type="caution">
    <text evidence="6">Lacks conserved residue(s) required for the propagation of feature annotation.</text>
</comment>
<dbReference type="EMBL" id="CAMXCT020000045">
    <property type="protein sequence ID" value="CAL1126335.1"/>
    <property type="molecule type" value="Genomic_DNA"/>
</dbReference>
<dbReference type="GO" id="GO:0005384">
    <property type="term" value="F:manganese ion transmembrane transporter activity"/>
    <property type="evidence" value="ECO:0007669"/>
    <property type="project" value="TreeGrafter"/>
</dbReference>
<feature type="non-terminal residue" evidence="8">
    <location>
        <position position="228"/>
    </location>
</feature>
<dbReference type="EMBL" id="CAMXCT030000045">
    <property type="protein sequence ID" value="CAL4760272.1"/>
    <property type="molecule type" value="Genomic_DNA"/>
</dbReference>
<feature type="transmembrane region" description="Helical" evidence="6">
    <location>
        <begin position="133"/>
        <end position="155"/>
    </location>
</feature>
<dbReference type="GO" id="GO:0016020">
    <property type="term" value="C:membrane"/>
    <property type="evidence" value="ECO:0007669"/>
    <property type="project" value="UniProtKB-SubCell"/>
</dbReference>
<dbReference type="AlphaFoldDB" id="A0A9P1BHT6"/>
<accession>A0A9P1BHT6</accession>
<keyword evidence="10" id="KW-1185">Reference proteome</keyword>
<dbReference type="EMBL" id="CAMXCT010000045">
    <property type="protein sequence ID" value="CAI3972960.1"/>
    <property type="molecule type" value="Genomic_DNA"/>
</dbReference>
<dbReference type="GO" id="GO:0005794">
    <property type="term" value="C:Golgi apparatus"/>
    <property type="evidence" value="ECO:0007669"/>
    <property type="project" value="TreeGrafter"/>
</dbReference>
<name>A0A9P1BHT6_9DINO</name>